<reference evidence="1" key="1">
    <citation type="submission" date="2018-09" db="EMBL/GenBank/DDBJ databases">
        <title>Murine metabolic-syndrome-specific gut microbial biobank.</title>
        <authorList>
            <person name="Liu C."/>
        </authorList>
    </citation>
    <scope>NUCLEOTIDE SEQUENCE</scope>
    <source>
        <strain evidence="1">D42-62</strain>
    </source>
</reference>
<evidence type="ECO:0000313" key="1">
    <source>
        <dbReference type="EMBL" id="NBJ94664.1"/>
    </source>
</evidence>
<dbReference type="EMBL" id="QZDT01000046">
    <property type="protein sequence ID" value="NBJ94664.1"/>
    <property type="molecule type" value="Genomic_DNA"/>
</dbReference>
<dbReference type="Proteomes" id="UP001154420">
    <property type="component" value="Unassembled WGS sequence"/>
</dbReference>
<name>A0A9X5BJ58_9FIRM</name>
<protein>
    <submittedName>
        <fullName evidence="1">Uncharacterized protein</fullName>
    </submittedName>
</protein>
<proteinExistence type="predicted"/>
<dbReference type="OrthoDB" id="9984705at2"/>
<dbReference type="RefSeq" id="WP_160561679.1">
    <property type="nucleotide sequence ID" value="NZ_QZDT01000046.1"/>
</dbReference>
<sequence>MAVFVFYYSKDDIDAGKVDRPTTWALINIENGAIIEERHSPENEFSDAGYEKSTIFVQRSNMIHQGNIIKKPL</sequence>
<comment type="caution">
    <text evidence="1">The sequence shown here is derived from an EMBL/GenBank/DDBJ whole genome shotgun (WGS) entry which is preliminary data.</text>
</comment>
<accession>A0A9X5BJ58</accession>
<keyword evidence="2" id="KW-1185">Reference proteome</keyword>
<organism evidence="1 2">
    <name type="scientific">Parablautia muri</name>
    <dbReference type="NCBI Taxonomy" id="2320879"/>
    <lineage>
        <taxon>Bacteria</taxon>
        <taxon>Bacillati</taxon>
        <taxon>Bacillota</taxon>
        <taxon>Clostridia</taxon>
        <taxon>Lachnospirales</taxon>
        <taxon>Lachnospiraceae</taxon>
        <taxon>Parablautia</taxon>
    </lineage>
</organism>
<evidence type="ECO:0000313" key="2">
    <source>
        <dbReference type="Proteomes" id="UP001154420"/>
    </source>
</evidence>
<dbReference type="AlphaFoldDB" id="A0A9X5BJ58"/>
<gene>
    <name evidence="1" type="ORF">D5281_19315</name>
</gene>